<accession>A0AAW0DM59</accession>
<evidence type="ECO:0000256" key="9">
    <source>
        <dbReference type="RuleBase" id="RU361169"/>
    </source>
</evidence>
<dbReference type="InterPro" id="IPR011050">
    <property type="entry name" value="Pectin_lyase_fold/virulence"/>
</dbReference>
<gene>
    <name evidence="11" type="ORF">R3P38DRAFT_2502332</name>
</gene>
<dbReference type="PANTHER" id="PTHR31736:SF8">
    <property type="entry name" value="PUTATIVE (AFU_ORTHOLOGUE AFUA_7G06410)-RELATED"/>
    <property type="match status" value="1"/>
</dbReference>
<proteinExistence type="inferred from homology"/>
<evidence type="ECO:0000256" key="5">
    <source>
        <dbReference type="ARBA" id="ARBA00022801"/>
    </source>
</evidence>
<keyword evidence="8" id="KW-0961">Cell wall biogenesis/degradation</keyword>
<evidence type="ECO:0000256" key="7">
    <source>
        <dbReference type="ARBA" id="ARBA00023295"/>
    </source>
</evidence>
<dbReference type="GO" id="GO:0004650">
    <property type="term" value="F:polygalacturonase activity"/>
    <property type="evidence" value="ECO:0007669"/>
    <property type="project" value="InterPro"/>
</dbReference>
<keyword evidence="5 9" id="KW-0378">Hydrolase</keyword>
<dbReference type="GO" id="GO:0071555">
    <property type="term" value="P:cell wall organization"/>
    <property type="evidence" value="ECO:0007669"/>
    <property type="project" value="UniProtKB-KW"/>
</dbReference>
<keyword evidence="4 10" id="KW-0732">Signal</keyword>
<evidence type="ECO:0000256" key="2">
    <source>
        <dbReference type="ARBA" id="ARBA00008834"/>
    </source>
</evidence>
<evidence type="ECO:0000256" key="3">
    <source>
        <dbReference type="ARBA" id="ARBA00022525"/>
    </source>
</evidence>
<dbReference type="SUPFAM" id="SSF51126">
    <property type="entry name" value="Pectin lyase-like"/>
    <property type="match status" value="1"/>
</dbReference>
<dbReference type="InterPro" id="IPR000743">
    <property type="entry name" value="Glyco_hydro_28"/>
</dbReference>
<name>A0AAW0DM59_9AGAR</name>
<protein>
    <submittedName>
        <fullName evidence="11">Alpha-L-rhamnosidase-like protein</fullName>
    </submittedName>
</protein>
<comment type="caution">
    <text evidence="11">The sequence shown here is derived from an EMBL/GenBank/DDBJ whole genome shotgun (WGS) entry which is preliminary data.</text>
</comment>
<dbReference type="Pfam" id="PF00295">
    <property type="entry name" value="Glyco_hydro_28"/>
    <property type="match status" value="1"/>
</dbReference>
<evidence type="ECO:0000256" key="6">
    <source>
        <dbReference type="ARBA" id="ARBA00023180"/>
    </source>
</evidence>
<dbReference type="EMBL" id="JAWWNJ010000007">
    <property type="protein sequence ID" value="KAK7052352.1"/>
    <property type="molecule type" value="Genomic_DNA"/>
</dbReference>
<evidence type="ECO:0000256" key="4">
    <source>
        <dbReference type="ARBA" id="ARBA00022729"/>
    </source>
</evidence>
<evidence type="ECO:0000256" key="1">
    <source>
        <dbReference type="ARBA" id="ARBA00004613"/>
    </source>
</evidence>
<comment type="similarity">
    <text evidence="2 9">Belongs to the glycosyl hydrolase 28 family.</text>
</comment>
<keyword evidence="6" id="KW-0325">Glycoprotein</keyword>
<evidence type="ECO:0000256" key="8">
    <source>
        <dbReference type="ARBA" id="ARBA00023316"/>
    </source>
</evidence>
<evidence type="ECO:0000313" key="12">
    <source>
        <dbReference type="Proteomes" id="UP001362999"/>
    </source>
</evidence>
<dbReference type="Gene3D" id="2.160.20.10">
    <property type="entry name" value="Single-stranded right-handed beta-helix, Pectin lyase-like"/>
    <property type="match status" value="1"/>
</dbReference>
<keyword evidence="7 9" id="KW-0326">Glycosidase</keyword>
<dbReference type="AlphaFoldDB" id="A0AAW0DM59"/>
<evidence type="ECO:0000313" key="11">
    <source>
        <dbReference type="EMBL" id="KAK7052352.1"/>
    </source>
</evidence>
<dbReference type="PANTHER" id="PTHR31736">
    <property type="match status" value="1"/>
</dbReference>
<keyword evidence="12" id="KW-1185">Reference proteome</keyword>
<comment type="subcellular location">
    <subcellularLocation>
        <location evidence="1">Secreted</location>
    </subcellularLocation>
</comment>
<dbReference type="InterPro" id="IPR012334">
    <property type="entry name" value="Pectin_lyas_fold"/>
</dbReference>
<feature type="signal peptide" evidence="10">
    <location>
        <begin position="1"/>
        <end position="16"/>
    </location>
</feature>
<evidence type="ECO:0000256" key="10">
    <source>
        <dbReference type="SAM" id="SignalP"/>
    </source>
</evidence>
<dbReference type="GO" id="GO:0005576">
    <property type="term" value="C:extracellular region"/>
    <property type="evidence" value="ECO:0007669"/>
    <property type="project" value="UniProtKB-SubCell"/>
</dbReference>
<reference evidence="11 12" key="1">
    <citation type="journal article" date="2024" name="J Genomics">
        <title>Draft genome sequencing and assembly of Favolaschia claudopus CIRM-BRFM 2984 isolated from oak limbs.</title>
        <authorList>
            <person name="Navarro D."/>
            <person name="Drula E."/>
            <person name="Chaduli D."/>
            <person name="Cazenave R."/>
            <person name="Ahrendt S."/>
            <person name="Wang J."/>
            <person name="Lipzen A."/>
            <person name="Daum C."/>
            <person name="Barry K."/>
            <person name="Grigoriev I.V."/>
            <person name="Favel A."/>
            <person name="Rosso M.N."/>
            <person name="Martin F."/>
        </authorList>
    </citation>
    <scope>NUCLEOTIDE SEQUENCE [LARGE SCALE GENOMIC DNA]</scope>
    <source>
        <strain evidence="11 12">CIRM-BRFM 2984</strain>
    </source>
</reference>
<keyword evidence="3" id="KW-0964">Secreted</keyword>
<sequence length="447" mass="49916">MRLSALFALLPAVAFAAGSNFEEDFFDLETFDNAQVSSLSHWQNIANQHRRHLCLILPKSNGGDDAANIADHLNGPCRRDSLVVLPGQTYNMSTNINTTNLDNVQIHLFGRLLWTPDVDYWLSVSMPIDFQNQSTVWYFGGNNVHWDGHGVGTLDGNGQVWYDWANGRGNLPHRPMMINWRGLNNSVVRRQRFVQSQMWTMATTYSNNILFEDFYINNTANNGQSTLNTDGIDTIWSNNVTLRRWDVTCGDDHVALKRNSTNIYVYDAVFRRGQGFAIGSLAQYNGETDIVDTFYARNITLSDTTYAIYFKTWGGRQQGFPPNGGGGGLGYATNITIEDIVLDRGRNTPIWVWQCENYEGQAGKDCDSSQFSFNNLNFRRLSGTMNDGVVAAAKLRCSSAAGGCSGLTVEDFSVTNVSNDTVLSDWWCHNVNGEEGFACEDFPPGEL</sequence>
<dbReference type="GO" id="GO:0005975">
    <property type="term" value="P:carbohydrate metabolic process"/>
    <property type="evidence" value="ECO:0007669"/>
    <property type="project" value="InterPro"/>
</dbReference>
<organism evidence="11 12">
    <name type="scientific">Favolaschia claudopus</name>
    <dbReference type="NCBI Taxonomy" id="2862362"/>
    <lineage>
        <taxon>Eukaryota</taxon>
        <taxon>Fungi</taxon>
        <taxon>Dikarya</taxon>
        <taxon>Basidiomycota</taxon>
        <taxon>Agaricomycotina</taxon>
        <taxon>Agaricomycetes</taxon>
        <taxon>Agaricomycetidae</taxon>
        <taxon>Agaricales</taxon>
        <taxon>Marasmiineae</taxon>
        <taxon>Mycenaceae</taxon>
        <taxon>Favolaschia</taxon>
    </lineage>
</organism>
<feature type="chain" id="PRO_5043631528" evidence="10">
    <location>
        <begin position="17"/>
        <end position="447"/>
    </location>
</feature>
<dbReference type="Proteomes" id="UP001362999">
    <property type="component" value="Unassembled WGS sequence"/>
</dbReference>